<keyword evidence="15" id="KW-1185">Reference proteome</keyword>
<evidence type="ECO:0000256" key="10">
    <source>
        <dbReference type="ARBA" id="ARBA00023136"/>
    </source>
</evidence>
<evidence type="ECO:0000256" key="9">
    <source>
        <dbReference type="ARBA" id="ARBA00023065"/>
    </source>
</evidence>
<dbReference type="SUPFAM" id="SSF81324">
    <property type="entry name" value="Voltage-gated potassium channels"/>
    <property type="match status" value="1"/>
</dbReference>
<dbReference type="InterPro" id="IPR005821">
    <property type="entry name" value="Ion_trans_dom"/>
</dbReference>
<feature type="transmembrane region" description="Helical" evidence="12">
    <location>
        <begin position="219"/>
        <end position="244"/>
    </location>
</feature>
<evidence type="ECO:0000256" key="12">
    <source>
        <dbReference type="SAM" id="Phobius"/>
    </source>
</evidence>
<dbReference type="GO" id="GO:0001508">
    <property type="term" value="P:action potential"/>
    <property type="evidence" value="ECO:0007669"/>
    <property type="project" value="TreeGrafter"/>
</dbReference>
<dbReference type="eggNOG" id="COG0569">
    <property type="taxonomic scope" value="Bacteria"/>
</dbReference>
<dbReference type="Pfam" id="PF00520">
    <property type="entry name" value="Ion_trans"/>
    <property type="match status" value="1"/>
</dbReference>
<dbReference type="PRINTS" id="PR00169">
    <property type="entry name" value="KCHANNEL"/>
</dbReference>
<dbReference type="GO" id="GO:0008076">
    <property type="term" value="C:voltage-gated potassium channel complex"/>
    <property type="evidence" value="ECO:0007669"/>
    <property type="project" value="InterPro"/>
</dbReference>
<keyword evidence="5" id="KW-0631">Potassium channel</keyword>
<dbReference type="InterPro" id="IPR028325">
    <property type="entry name" value="VG_K_chnl"/>
</dbReference>
<dbReference type="Gene3D" id="1.10.287.70">
    <property type="match status" value="1"/>
</dbReference>
<keyword evidence="10 12" id="KW-0472">Membrane</keyword>
<dbReference type="OrthoDB" id="9810759at2"/>
<feature type="transmembrane region" description="Helical" evidence="12">
    <location>
        <begin position="32"/>
        <end position="50"/>
    </location>
</feature>
<comment type="caution">
    <text evidence="14">The sequence shown here is derived from an EMBL/GenBank/DDBJ whole genome shotgun (WGS) entry which is preliminary data.</text>
</comment>
<dbReference type="PANTHER" id="PTHR11537">
    <property type="entry name" value="VOLTAGE-GATED POTASSIUM CHANNEL"/>
    <property type="match status" value="1"/>
</dbReference>
<keyword evidence="8 12" id="KW-1133">Transmembrane helix</keyword>
<keyword evidence="7" id="KW-0630">Potassium</keyword>
<keyword evidence="2" id="KW-0813">Transport</keyword>
<evidence type="ECO:0000256" key="4">
    <source>
        <dbReference type="ARBA" id="ARBA00022692"/>
    </source>
</evidence>
<keyword evidence="11" id="KW-0407">Ion channel</keyword>
<protein>
    <submittedName>
        <fullName evidence="14">Transporter, cation channel family protein</fullName>
    </submittedName>
</protein>
<evidence type="ECO:0000256" key="2">
    <source>
        <dbReference type="ARBA" id="ARBA00022448"/>
    </source>
</evidence>
<evidence type="ECO:0000313" key="14">
    <source>
        <dbReference type="EMBL" id="ESL01991.1"/>
    </source>
</evidence>
<keyword evidence="3" id="KW-0633">Potassium transport</keyword>
<evidence type="ECO:0000256" key="11">
    <source>
        <dbReference type="ARBA" id="ARBA00023303"/>
    </source>
</evidence>
<evidence type="ECO:0000256" key="5">
    <source>
        <dbReference type="ARBA" id="ARBA00022826"/>
    </source>
</evidence>
<keyword evidence="6" id="KW-0851">Voltage-gated channel</keyword>
<feature type="transmembrane region" description="Helical" evidence="12">
    <location>
        <begin position="56"/>
        <end position="77"/>
    </location>
</feature>
<evidence type="ECO:0000256" key="6">
    <source>
        <dbReference type="ARBA" id="ARBA00022882"/>
    </source>
</evidence>
<sequence>MGMTKNKQIKKRIFEIIQIGSREDMSSRIGDFVIVTSILLNIVVLFLGTFEELSRYFKIFKFIETTTILIFCLEYALRIWTAEYIYTDVGKWRARFKFIVSAEGIIDLLTILPFFFLYGFAAFRMLRVVRILHLFRLNMNYDSFNVITSVLIEKKNQIASSIFIIVVLMLASSLCIYGAEHDAQPEAFKNAFSGIWWSLSTIFTVGYGDIYPITAAGKIMGVMITFLGVGTVAIPTGIISAGFVENYTEMQRNRLNEAKNKTTGSITIEKKSEDIGKLISELEKKYGVNIVVILRDGVMVLADVNVRAKCGDTLIYREIP</sequence>
<dbReference type="AlphaFoldDB" id="V2Y2R1"/>
<dbReference type="Gene3D" id="1.20.120.350">
    <property type="entry name" value="Voltage-gated potassium channels. Chain C"/>
    <property type="match status" value="1"/>
</dbReference>
<feature type="domain" description="Ion transport" evidence="13">
    <location>
        <begin position="30"/>
        <end position="248"/>
    </location>
</feature>
<evidence type="ECO:0000256" key="7">
    <source>
        <dbReference type="ARBA" id="ARBA00022958"/>
    </source>
</evidence>
<evidence type="ECO:0000256" key="1">
    <source>
        <dbReference type="ARBA" id="ARBA00004141"/>
    </source>
</evidence>
<comment type="subcellular location">
    <subcellularLocation>
        <location evidence="1">Membrane</location>
        <topology evidence="1">Multi-pass membrane protein</topology>
    </subcellularLocation>
</comment>
<name>V2Y2R1_9FIRM</name>
<dbReference type="HOGENOM" id="CLU_011722_1_1_9"/>
<evidence type="ECO:0000313" key="15">
    <source>
        <dbReference type="Proteomes" id="UP000018227"/>
    </source>
</evidence>
<evidence type="ECO:0000256" key="3">
    <source>
        <dbReference type="ARBA" id="ARBA00022538"/>
    </source>
</evidence>
<dbReference type="GO" id="GO:0005249">
    <property type="term" value="F:voltage-gated potassium channel activity"/>
    <property type="evidence" value="ECO:0007669"/>
    <property type="project" value="InterPro"/>
</dbReference>
<reference evidence="14 15" key="1">
    <citation type="submission" date="2013-06" db="EMBL/GenBank/DDBJ databases">
        <authorList>
            <person name="Weinstock G."/>
            <person name="Sodergren E."/>
            <person name="Clifton S."/>
            <person name="Fulton L."/>
            <person name="Fulton B."/>
            <person name="Courtney L."/>
            <person name="Fronick C."/>
            <person name="Harrison M."/>
            <person name="Strong C."/>
            <person name="Farmer C."/>
            <person name="Delahaunty K."/>
            <person name="Markovic C."/>
            <person name="Hall O."/>
            <person name="Minx P."/>
            <person name="Tomlinson C."/>
            <person name="Mitreva M."/>
            <person name="Nelson J."/>
            <person name="Hou S."/>
            <person name="Wollam A."/>
            <person name="Pepin K.H."/>
            <person name="Johnson M."/>
            <person name="Bhonagiri V."/>
            <person name="Nash W.E."/>
            <person name="Warren W."/>
            <person name="Chinwalla A."/>
            <person name="Mardis E.R."/>
            <person name="Wilson R.K."/>
        </authorList>
    </citation>
    <scope>NUCLEOTIDE SEQUENCE [LARGE SCALE GENOMIC DNA]</scope>
    <source>
        <strain evidence="14 15">ATCC 51271</strain>
    </source>
</reference>
<keyword evidence="4 12" id="KW-0812">Transmembrane</keyword>
<organism evidence="14 15">
    <name type="scientific">Catonella morbi ATCC 51271</name>
    <dbReference type="NCBI Taxonomy" id="592026"/>
    <lineage>
        <taxon>Bacteria</taxon>
        <taxon>Bacillati</taxon>
        <taxon>Bacillota</taxon>
        <taxon>Clostridia</taxon>
        <taxon>Lachnospirales</taxon>
        <taxon>Lachnospiraceae</taxon>
        <taxon>Catonella</taxon>
    </lineage>
</organism>
<keyword evidence="9" id="KW-0406">Ion transport</keyword>
<gene>
    <name evidence="14" type="ORF">GCWU0000282_002809</name>
</gene>
<evidence type="ECO:0000256" key="8">
    <source>
        <dbReference type="ARBA" id="ARBA00022989"/>
    </source>
</evidence>
<feature type="transmembrane region" description="Helical" evidence="12">
    <location>
        <begin position="191"/>
        <end position="213"/>
    </location>
</feature>
<dbReference type="InterPro" id="IPR027359">
    <property type="entry name" value="Volt_channel_dom_sf"/>
</dbReference>
<accession>V2Y2R1</accession>
<feature type="transmembrane region" description="Helical" evidence="12">
    <location>
        <begin position="98"/>
        <end position="121"/>
    </location>
</feature>
<feature type="transmembrane region" description="Helical" evidence="12">
    <location>
        <begin position="158"/>
        <end position="179"/>
    </location>
</feature>
<dbReference type="STRING" id="592026.GCWU0000282_002809"/>
<proteinExistence type="predicted"/>
<dbReference type="PANTHER" id="PTHR11537:SF254">
    <property type="entry name" value="POTASSIUM VOLTAGE-GATED CHANNEL PROTEIN SHAB"/>
    <property type="match status" value="1"/>
</dbReference>
<dbReference type="Proteomes" id="UP000018227">
    <property type="component" value="Unassembled WGS sequence"/>
</dbReference>
<dbReference type="EMBL" id="ACIL03000017">
    <property type="protein sequence ID" value="ESL01991.1"/>
    <property type="molecule type" value="Genomic_DNA"/>
</dbReference>
<evidence type="ECO:0000259" key="13">
    <source>
        <dbReference type="Pfam" id="PF00520"/>
    </source>
</evidence>